<protein>
    <submittedName>
        <fullName evidence="2">Rhodanese-related sulfurtransferase</fullName>
    </submittedName>
</protein>
<evidence type="ECO:0000313" key="2">
    <source>
        <dbReference type="EMBL" id="SDJ73793.1"/>
    </source>
</evidence>
<dbReference type="InterPro" id="IPR050229">
    <property type="entry name" value="GlpE_sulfurtransferase"/>
</dbReference>
<dbReference type="CDD" id="cd00158">
    <property type="entry name" value="RHOD"/>
    <property type="match status" value="1"/>
</dbReference>
<dbReference type="InterPro" id="IPR036873">
    <property type="entry name" value="Rhodanese-like_dom_sf"/>
</dbReference>
<name>A0A1G8W6P6_9FLAO</name>
<sequence>MNLQQEDWVSQLEADTNAVILDVRTEDEWNDGIIPNAINIDIYKGQGFIYAVEELDKSKNYYVYCKAGGRSEQACNIMNQLGFENTYNLLGGMMQWKGKVVEPEN</sequence>
<organism evidence="2 3">
    <name type="scientific">Flavobacterium noncentrifugens</name>
    <dbReference type="NCBI Taxonomy" id="1128970"/>
    <lineage>
        <taxon>Bacteria</taxon>
        <taxon>Pseudomonadati</taxon>
        <taxon>Bacteroidota</taxon>
        <taxon>Flavobacteriia</taxon>
        <taxon>Flavobacteriales</taxon>
        <taxon>Flavobacteriaceae</taxon>
        <taxon>Flavobacterium</taxon>
    </lineage>
</organism>
<dbReference type="EMBL" id="FNEZ01000002">
    <property type="protein sequence ID" value="SDJ73793.1"/>
    <property type="molecule type" value="Genomic_DNA"/>
</dbReference>
<proteinExistence type="predicted"/>
<dbReference type="PANTHER" id="PTHR43031">
    <property type="entry name" value="FAD-DEPENDENT OXIDOREDUCTASE"/>
    <property type="match status" value="1"/>
</dbReference>
<dbReference type="Pfam" id="PF00581">
    <property type="entry name" value="Rhodanese"/>
    <property type="match status" value="1"/>
</dbReference>
<feature type="domain" description="Rhodanese" evidence="1">
    <location>
        <begin position="14"/>
        <end position="105"/>
    </location>
</feature>
<evidence type="ECO:0000259" key="1">
    <source>
        <dbReference type="PROSITE" id="PS50206"/>
    </source>
</evidence>
<dbReference type="AlphaFoldDB" id="A0A1G8W6P6"/>
<dbReference type="PANTHER" id="PTHR43031:SF16">
    <property type="entry name" value="OXIDOREDUCTASE"/>
    <property type="match status" value="1"/>
</dbReference>
<dbReference type="STRING" id="1128970.SAMN04487935_1672"/>
<dbReference type="InterPro" id="IPR001763">
    <property type="entry name" value="Rhodanese-like_dom"/>
</dbReference>
<keyword evidence="2" id="KW-0808">Transferase</keyword>
<evidence type="ECO:0000313" key="3">
    <source>
        <dbReference type="Proteomes" id="UP000199580"/>
    </source>
</evidence>
<keyword evidence="3" id="KW-1185">Reference proteome</keyword>
<dbReference type="Proteomes" id="UP000199580">
    <property type="component" value="Unassembled WGS sequence"/>
</dbReference>
<dbReference type="SUPFAM" id="SSF52821">
    <property type="entry name" value="Rhodanese/Cell cycle control phosphatase"/>
    <property type="match status" value="1"/>
</dbReference>
<dbReference type="Gene3D" id="3.40.250.10">
    <property type="entry name" value="Rhodanese-like domain"/>
    <property type="match status" value="1"/>
</dbReference>
<gene>
    <name evidence="2" type="ORF">SAMN04487935_1672</name>
</gene>
<dbReference type="OrthoDB" id="9808735at2"/>
<dbReference type="RefSeq" id="WP_091393742.1">
    <property type="nucleotide sequence ID" value="NZ_BKAI01000003.1"/>
</dbReference>
<dbReference type="PROSITE" id="PS50206">
    <property type="entry name" value="RHODANESE_3"/>
    <property type="match status" value="1"/>
</dbReference>
<dbReference type="SMART" id="SM00450">
    <property type="entry name" value="RHOD"/>
    <property type="match status" value="1"/>
</dbReference>
<accession>A0A1G8W6P6</accession>
<dbReference type="GO" id="GO:0016740">
    <property type="term" value="F:transferase activity"/>
    <property type="evidence" value="ECO:0007669"/>
    <property type="project" value="UniProtKB-KW"/>
</dbReference>
<reference evidence="2 3" key="1">
    <citation type="submission" date="2016-10" db="EMBL/GenBank/DDBJ databases">
        <authorList>
            <person name="de Groot N.N."/>
        </authorList>
    </citation>
    <scope>NUCLEOTIDE SEQUENCE [LARGE SCALE GENOMIC DNA]</scope>
    <source>
        <strain evidence="2 3">CGMCC 1.10076</strain>
    </source>
</reference>